<sequence length="286" mass="31885">MSEELNLEVMETGSGPGFDDTLSGPLDDSLPEDGHAFIVDVDGYEGPLDLLLALARVQKVDLTGISILALAEQYLAFVAEARHLRLELAADYLVMAAWLAYLKSRLLLPQDEGEEEPSGEELAARLAFRLQRLAAMRNVGARLMARNLLGRDVFARGNPEGIRTIRTSDWQASLYDLLSAYAARRAVNAAAHVRFRRLAVWSIGEARSRLERLVGTMDDWTPLDSFLVEMLDDPELRASVLASSFSASLEMAREGKIEIRQAEHYDPIYMRKRDRSARVGEHLKSA</sequence>
<name>A0A3B0U9P4_9ZZZZ</name>
<dbReference type="InterPro" id="IPR003768">
    <property type="entry name" value="ScpA"/>
</dbReference>
<evidence type="ECO:0000313" key="1">
    <source>
        <dbReference type="EMBL" id="VAW17434.1"/>
    </source>
</evidence>
<dbReference type="Pfam" id="PF02616">
    <property type="entry name" value="SMC_ScpA"/>
    <property type="match status" value="1"/>
</dbReference>
<dbReference type="EMBL" id="UOEM01000105">
    <property type="protein sequence ID" value="VAW17434.1"/>
    <property type="molecule type" value="Genomic_DNA"/>
</dbReference>
<dbReference type="PANTHER" id="PTHR33969:SF2">
    <property type="entry name" value="SEGREGATION AND CONDENSATION PROTEIN A"/>
    <property type="match status" value="1"/>
</dbReference>
<accession>A0A3B0U9P4</accession>
<dbReference type="PANTHER" id="PTHR33969">
    <property type="entry name" value="SEGREGATION AND CONDENSATION PROTEIN A"/>
    <property type="match status" value="1"/>
</dbReference>
<proteinExistence type="predicted"/>
<reference evidence="1" key="1">
    <citation type="submission" date="2018-06" db="EMBL/GenBank/DDBJ databases">
        <authorList>
            <person name="Zhirakovskaya E."/>
        </authorList>
    </citation>
    <scope>NUCLEOTIDE SEQUENCE</scope>
</reference>
<organism evidence="1">
    <name type="scientific">hydrothermal vent metagenome</name>
    <dbReference type="NCBI Taxonomy" id="652676"/>
    <lineage>
        <taxon>unclassified sequences</taxon>
        <taxon>metagenomes</taxon>
        <taxon>ecological metagenomes</taxon>
    </lineage>
</organism>
<dbReference type="Gene3D" id="6.10.250.2410">
    <property type="match status" value="1"/>
</dbReference>
<dbReference type="AlphaFoldDB" id="A0A3B0U9P4"/>
<protein>
    <submittedName>
        <fullName evidence="1">Segregation and condensation protein A</fullName>
    </submittedName>
</protein>
<gene>
    <name evidence="1" type="ORF">MNBD_ALPHA09-469</name>
</gene>